<dbReference type="PRINTS" id="PR00039">
    <property type="entry name" value="HTHLYSR"/>
</dbReference>
<keyword evidence="2" id="KW-0805">Transcription regulation</keyword>
<keyword evidence="3" id="KW-0238">DNA-binding</keyword>
<dbReference type="Gene3D" id="3.40.190.290">
    <property type="match status" value="1"/>
</dbReference>
<dbReference type="CDD" id="cd05466">
    <property type="entry name" value="PBP2_LTTR_substrate"/>
    <property type="match status" value="1"/>
</dbReference>
<comment type="caution">
    <text evidence="6">The sequence shown here is derived from an EMBL/GenBank/DDBJ whole genome shotgun (WGS) entry which is preliminary data.</text>
</comment>
<evidence type="ECO:0000256" key="1">
    <source>
        <dbReference type="ARBA" id="ARBA00009437"/>
    </source>
</evidence>
<evidence type="ECO:0000313" key="6">
    <source>
        <dbReference type="EMBL" id="TBL71089.1"/>
    </source>
</evidence>
<name>A0A4Q9DK51_9BACL</name>
<comment type="similarity">
    <text evidence="1">Belongs to the LysR transcriptional regulatory family.</text>
</comment>
<keyword evidence="4" id="KW-0804">Transcription</keyword>
<dbReference type="FunFam" id="1.10.10.10:FF:000001">
    <property type="entry name" value="LysR family transcriptional regulator"/>
    <property type="match status" value="1"/>
</dbReference>
<dbReference type="Gene3D" id="1.10.10.10">
    <property type="entry name" value="Winged helix-like DNA-binding domain superfamily/Winged helix DNA-binding domain"/>
    <property type="match status" value="1"/>
</dbReference>
<dbReference type="RefSeq" id="WP_131017504.1">
    <property type="nucleotide sequence ID" value="NZ_SIRE01000028.1"/>
</dbReference>
<dbReference type="Pfam" id="PF03466">
    <property type="entry name" value="LysR_substrate"/>
    <property type="match status" value="1"/>
</dbReference>
<keyword evidence="7" id="KW-1185">Reference proteome</keyword>
<dbReference type="Pfam" id="PF00126">
    <property type="entry name" value="HTH_1"/>
    <property type="match status" value="1"/>
</dbReference>
<dbReference type="OrthoDB" id="9778774at2"/>
<gene>
    <name evidence="6" type="ORF">EYB31_31605</name>
</gene>
<evidence type="ECO:0000256" key="4">
    <source>
        <dbReference type="ARBA" id="ARBA00023163"/>
    </source>
</evidence>
<evidence type="ECO:0000259" key="5">
    <source>
        <dbReference type="PROSITE" id="PS50931"/>
    </source>
</evidence>
<dbReference type="InterPro" id="IPR036388">
    <property type="entry name" value="WH-like_DNA-bd_sf"/>
</dbReference>
<evidence type="ECO:0000256" key="2">
    <source>
        <dbReference type="ARBA" id="ARBA00023015"/>
    </source>
</evidence>
<dbReference type="PROSITE" id="PS50931">
    <property type="entry name" value="HTH_LYSR"/>
    <property type="match status" value="1"/>
</dbReference>
<dbReference type="SUPFAM" id="SSF53850">
    <property type="entry name" value="Periplasmic binding protein-like II"/>
    <property type="match status" value="1"/>
</dbReference>
<organism evidence="6 7">
    <name type="scientific">Paenibacillus thalictri</name>
    <dbReference type="NCBI Taxonomy" id="2527873"/>
    <lineage>
        <taxon>Bacteria</taxon>
        <taxon>Bacillati</taxon>
        <taxon>Bacillota</taxon>
        <taxon>Bacilli</taxon>
        <taxon>Bacillales</taxon>
        <taxon>Paenibacillaceae</taxon>
        <taxon>Paenibacillus</taxon>
    </lineage>
</organism>
<reference evidence="6 7" key="1">
    <citation type="submission" date="2019-02" db="EMBL/GenBank/DDBJ databases">
        <title>Paenibacillus sp. nov., isolated from surface-sterilized tissue of Thalictrum simplex L.</title>
        <authorList>
            <person name="Tuo L."/>
        </authorList>
    </citation>
    <scope>NUCLEOTIDE SEQUENCE [LARGE SCALE GENOMIC DNA]</scope>
    <source>
        <strain evidence="6 7">N2SHLJ1</strain>
    </source>
</reference>
<dbReference type="PANTHER" id="PTHR30126:SF64">
    <property type="entry name" value="HTH-TYPE TRANSCRIPTIONAL REGULATOR CITR"/>
    <property type="match status" value="1"/>
</dbReference>
<dbReference type="InterPro" id="IPR036390">
    <property type="entry name" value="WH_DNA-bd_sf"/>
</dbReference>
<dbReference type="InterPro" id="IPR005119">
    <property type="entry name" value="LysR_subst-bd"/>
</dbReference>
<sequence>MINLEWYRIFWHTAKAGNLTKAAQELYITQPSVSYAIKQLEESFGLKLFHRLSKGVELTEEGKALLDYVESSLALLQSAESKLLALKRLEAGELRVGASDSLFKHLLLPYLDDFRACYPNVRICLSHGKTADIARRLKDGQIDCGIVHLPLSDAQLDVRPLRTIEDVFVAGASYRDRASCELTAEELAALPLLMLSAGSSTRQYVEMWFAAQGISASADIELGSVDLLVELALRGFGVAFVTRSFVRQELEAGLLVELRPVKPLPPRTIGIAVRRDVSLPLPVERFIAMLSGGNDK</sequence>
<protein>
    <submittedName>
        <fullName evidence="6">LysR family transcriptional regulator</fullName>
    </submittedName>
</protein>
<dbReference type="EMBL" id="SIRE01000028">
    <property type="protein sequence ID" value="TBL71089.1"/>
    <property type="molecule type" value="Genomic_DNA"/>
</dbReference>
<accession>A0A4Q9DK51</accession>
<dbReference type="SUPFAM" id="SSF46785">
    <property type="entry name" value="Winged helix' DNA-binding domain"/>
    <property type="match status" value="1"/>
</dbReference>
<evidence type="ECO:0000256" key="3">
    <source>
        <dbReference type="ARBA" id="ARBA00023125"/>
    </source>
</evidence>
<feature type="domain" description="HTH lysR-type" evidence="5">
    <location>
        <begin position="2"/>
        <end position="59"/>
    </location>
</feature>
<dbReference type="InterPro" id="IPR000847">
    <property type="entry name" value="LysR_HTH_N"/>
</dbReference>
<dbReference type="GO" id="GO:0000976">
    <property type="term" value="F:transcription cis-regulatory region binding"/>
    <property type="evidence" value="ECO:0007669"/>
    <property type="project" value="TreeGrafter"/>
</dbReference>
<evidence type="ECO:0000313" key="7">
    <source>
        <dbReference type="Proteomes" id="UP000293142"/>
    </source>
</evidence>
<dbReference type="AlphaFoldDB" id="A0A4Q9DK51"/>
<dbReference type="Proteomes" id="UP000293142">
    <property type="component" value="Unassembled WGS sequence"/>
</dbReference>
<dbReference type="PANTHER" id="PTHR30126">
    <property type="entry name" value="HTH-TYPE TRANSCRIPTIONAL REGULATOR"/>
    <property type="match status" value="1"/>
</dbReference>
<dbReference type="GO" id="GO:0003700">
    <property type="term" value="F:DNA-binding transcription factor activity"/>
    <property type="evidence" value="ECO:0007669"/>
    <property type="project" value="InterPro"/>
</dbReference>
<proteinExistence type="inferred from homology"/>